<evidence type="ECO:0000256" key="2">
    <source>
        <dbReference type="ARBA" id="ARBA00022475"/>
    </source>
</evidence>
<comment type="subcellular location">
    <subcellularLocation>
        <location evidence="1">Cell membrane</location>
        <topology evidence="1">Multi-pass membrane protein</topology>
    </subcellularLocation>
</comment>
<dbReference type="InterPro" id="IPR042094">
    <property type="entry name" value="T2SS_GspF_sf"/>
</dbReference>
<evidence type="ECO:0000313" key="9">
    <source>
        <dbReference type="Proteomes" id="UP000617531"/>
    </source>
</evidence>
<evidence type="ECO:0000256" key="4">
    <source>
        <dbReference type="ARBA" id="ARBA00022989"/>
    </source>
</evidence>
<feature type="transmembrane region" description="Helical" evidence="6">
    <location>
        <begin position="287"/>
        <end position="311"/>
    </location>
</feature>
<name>A0A8J3LZM3_9MICO</name>
<proteinExistence type="predicted"/>
<reference evidence="8" key="1">
    <citation type="journal article" date="2014" name="Int. J. Syst. Evol. Microbiol.">
        <title>Complete genome sequence of Corynebacterium casei LMG S-19264T (=DSM 44701T), isolated from a smear-ripened cheese.</title>
        <authorList>
            <consortium name="US DOE Joint Genome Institute (JGI-PGF)"/>
            <person name="Walter F."/>
            <person name="Albersmeier A."/>
            <person name="Kalinowski J."/>
            <person name="Ruckert C."/>
        </authorList>
    </citation>
    <scope>NUCLEOTIDE SEQUENCE</scope>
    <source>
        <strain evidence="8">CGMCC 1.16548</strain>
    </source>
</reference>
<keyword evidence="4 6" id="KW-1133">Transmembrane helix</keyword>
<keyword evidence="2" id="KW-1003">Cell membrane</keyword>
<accession>A0A8J3LZM3</accession>
<dbReference type="EMBL" id="BNAI01000002">
    <property type="protein sequence ID" value="GHF13643.1"/>
    <property type="molecule type" value="Genomic_DNA"/>
</dbReference>
<comment type="caution">
    <text evidence="8">The sequence shown here is derived from an EMBL/GenBank/DDBJ whole genome shotgun (WGS) entry which is preliminary data.</text>
</comment>
<dbReference type="Proteomes" id="UP000617531">
    <property type="component" value="Unassembled WGS sequence"/>
</dbReference>
<feature type="domain" description="Type II secretion system protein GspF" evidence="7">
    <location>
        <begin position="148"/>
        <end position="273"/>
    </location>
</feature>
<evidence type="ECO:0000256" key="5">
    <source>
        <dbReference type="ARBA" id="ARBA00023136"/>
    </source>
</evidence>
<evidence type="ECO:0000256" key="1">
    <source>
        <dbReference type="ARBA" id="ARBA00004651"/>
    </source>
</evidence>
<protein>
    <recommendedName>
        <fullName evidence="7">Type II secretion system protein GspF domain-containing protein</fullName>
    </recommendedName>
</protein>
<dbReference type="InterPro" id="IPR018076">
    <property type="entry name" value="T2SS_GspF_dom"/>
</dbReference>
<dbReference type="PANTHER" id="PTHR35007:SF1">
    <property type="entry name" value="PILUS ASSEMBLY PROTEIN"/>
    <property type="match status" value="1"/>
</dbReference>
<evidence type="ECO:0000313" key="8">
    <source>
        <dbReference type="EMBL" id="GHF13643.1"/>
    </source>
</evidence>
<dbReference type="AlphaFoldDB" id="A0A8J3LZM3"/>
<evidence type="ECO:0000256" key="3">
    <source>
        <dbReference type="ARBA" id="ARBA00022692"/>
    </source>
</evidence>
<organism evidence="8 9">
    <name type="scientific">Pseudolysinimonas yzui</name>
    <dbReference type="NCBI Taxonomy" id="2708254"/>
    <lineage>
        <taxon>Bacteria</taxon>
        <taxon>Bacillati</taxon>
        <taxon>Actinomycetota</taxon>
        <taxon>Actinomycetes</taxon>
        <taxon>Micrococcales</taxon>
        <taxon>Microbacteriaceae</taxon>
        <taxon>Pseudolysinimonas</taxon>
    </lineage>
</organism>
<keyword evidence="9" id="KW-1185">Reference proteome</keyword>
<dbReference type="Pfam" id="PF00482">
    <property type="entry name" value="T2SSF"/>
    <property type="match status" value="1"/>
</dbReference>
<keyword evidence="5 6" id="KW-0472">Membrane</keyword>
<evidence type="ECO:0000259" key="7">
    <source>
        <dbReference type="Pfam" id="PF00482"/>
    </source>
</evidence>
<dbReference type="PANTHER" id="PTHR35007">
    <property type="entry name" value="INTEGRAL MEMBRANE PROTEIN-RELATED"/>
    <property type="match status" value="1"/>
</dbReference>
<reference evidence="8" key="2">
    <citation type="submission" date="2020-09" db="EMBL/GenBank/DDBJ databases">
        <authorList>
            <person name="Sun Q."/>
            <person name="Zhou Y."/>
        </authorList>
    </citation>
    <scope>NUCLEOTIDE SEQUENCE</scope>
    <source>
        <strain evidence="8">CGMCC 1.16548</strain>
    </source>
</reference>
<feature type="transmembrane region" description="Helical" evidence="6">
    <location>
        <begin position="111"/>
        <end position="131"/>
    </location>
</feature>
<dbReference type="RefSeq" id="WP_191282681.1">
    <property type="nucleotide sequence ID" value="NZ_BNAI01000002.1"/>
</dbReference>
<keyword evidence="3 6" id="KW-0812">Transmembrane</keyword>
<evidence type="ECO:0000256" key="6">
    <source>
        <dbReference type="SAM" id="Phobius"/>
    </source>
</evidence>
<feature type="transmembrane region" description="Helical" evidence="6">
    <location>
        <begin position="254"/>
        <end position="275"/>
    </location>
</feature>
<dbReference type="GO" id="GO:0005886">
    <property type="term" value="C:plasma membrane"/>
    <property type="evidence" value="ECO:0007669"/>
    <property type="project" value="UniProtKB-SubCell"/>
</dbReference>
<feature type="transmembrane region" description="Helical" evidence="6">
    <location>
        <begin position="6"/>
        <end position="25"/>
    </location>
</feature>
<sequence length="315" mass="33460">MTVVLVGALLVLAALLAFVFFVLAPPRVRVAASRRTAPGVEQVSQLTRVTERTVNAIESVSRGRRGFFDKEDLVLAGVVMEPPSFILVTFAGGTVLALVGALLGFGTLWSIPLAIGFALLAPLVAKVVLAIRTGARRAKFADQLDDTLQLIAGNLRAGYGIVQALDAVARDAEAPTSEEFARAVNQTRIGRDLNDALEDTAARMGSDDFMWTAQAISINRQTGGNLAEVLAQVGATIRERNQIRRQVRALSAEGRLSAIVLICLPIAVSLALLVVQPGYLAVFVESIIGVLALIIAVLLGVVGSLWMLAVVRVKF</sequence>
<dbReference type="Gene3D" id="1.20.81.30">
    <property type="entry name" value="Type II secretion system (T2SS), domain F"/>
    <property type="match status" value="1"/>
</dbReference>
<gene>
    <name evidence="8" type="ORF">GCM10011600_13190</name>
</gene>
<feature type="transmembrane region" description="Helical" evidence="6">
    <location>
        <begin position="85"/>
        <end position="105"/>
    </location>
</feature>